<dbReference type="EMBL" id="CP000667">
    <property type="protein sequence ID" value="ABP56758.1"/>
    <property type="molecule type" value="Genomic_DNA"/>
</dbReference>
<reference evidence="3" key="1">
    <citation type="journal article" date="2007" name="Proc. Natl. Acad. Sci. U.S.A.">
        <title>Genome sequencing reveals complex secondary metabolome in the marine actinomycete Salinispora tropica.</title>
        <authorList>
            <person name="Udwary D.W."/>
            <person name="Zeigler L."/>
            <person name="Asolkar R.N."/>
            <person name="Singan V."/>
            <person name="Lapidus A."/>
            <person name="Fenical W."/>
            <person name="Jensen P.R."/>
            <person name="Moore B.S."/>
        </authorList>
    </citation>
    <scope>NUCLEOTIDE SEQUENCE [LARGE SCALE GENOMIC DNA]</scope>
    <source>
        <strain evidence="3">ATCC BAA-916 / DSM 44818 / CNB-440</strain>
    </source>
</reference>
<name>A4XCV1_SALTO</name>
<accession>A4XCV1</accession>
<evidence type="ECO:0000313" key="3">
    <source>
        <dbReference type="Proteomes" id="UP000000235"/>
    </source>
</evidence>
<sequence length="118" mass="12382">MCWLSGVVVAVGAVSVLAGGVGDPPGGARECRPVPGRGAVTTHGPVPRIWSCGGCGLLWPCPTRERELRAEYANMPVSLALYLGALLVQAAEDLPGTPPGALHRRFIGWSRLSPETRQ</sequence>
<dbReference type="Proteomes" id="UP000000235">
    <property type="component" value="Chromosome"/>
</dbReference>
<proteinExistence type="predicted"/>
<keyword evidence="3" id="KW-1185">Reference proteome</keyword>
<organism evidence="2 3">
    <name type="scientific">Salinispora tropica (strain ATCC BAA-916 / DSM 44818 / JCM 13857 / NBRC 105044 / CNB-440)</name>
    <dbReference type="NCBI Taxonomy" id="369723"/>
    <lineage>
        <taxon>Bacteria</taxon>
        <taxon>Bacillati</taxon>
        <taxon>Actinomycetota</taxon>
        <taxon>Actinomycetes</taxon>
        <taxon>Micromonosporales</taxon>
        <taxon>Micromonosporaceae</taxon>
        <taxon>Salinispora</taxon>
    </lineage>
</organism>
<dbReference type="HOGENOM" id="CLU_151362_0_0_11"/>
<dbReference type="AlphaFoldDB" id="A4XCV1"/>
<evidence type="ECO:0008006" key="4">
    <source>
        <dbReference type="Google" id="ProtNLM"/>
    </source>
</evidence>
<dbReference type="KEGG" id="stp:Strop_4330"/>
<evidence type="ECO:0000256" key="1">
    <source>
        <dbReference type="SAM" id="SignalP"/>
    </source>
</evidence>
<feature type="chain" id="PRO_5038497823" description="Flavin reductase domain protein, FMN-binding" evidence="1">
    <location>
        <begin position="19"/>
        <end position="118"/>
    </location>
</feature>
<keyword evidence="1" id="KW-0732">Signal</keyword>
<evidence type="ECO:0000313" key="2">
    <source>
        <dbReference type="EMBL" id="ABP56758.1"/>
    </source>
</evidence>
<protein>
    <recommendedName>
        <fullName evidence="4">Flavin reductase domain protein, FMN-binding</fullName>
    </recommendedName>
</protein>
<gene>
    <name evidence="2" type="ordered locus">Strop_4330</name>
</gene>
<feature type="signal peptide" evidence="1">
    <location>
        <begin position="1"/>
        <end position="18"/>
    </location>
</feature>
<dbReference type="eggNOG" id="ENOG50321PA">
    <property type="taxonomic scope" value="Bacteria"/>
</dbReference>